<evidence type="ECO:0000313" key="1">
    <source>
        <dbReference type="EMBL" id="KAK9324876.1"/>
    </source>
</evidence>
<accession>A0ACC3TVR0</accession>
<comment type="caution">
    <text evidence="1">The sequence shown here is derived from an EMBL/GenBank/DDBJ whole genome shotgun (WGS) entry which is preliminary data.</text>
</comment>
<dbReference type="EMBL" id="MU970045">
    <property type="protein sequence ID" value="KAK9324876.1"/>
    <property type="molecule type" value="Genomic_DNA"/>
</dbReference>
<keyword evidence="2" id="KW-1185">Reference proteome</keyword>
<name>A0ACC3TVR0_9ASCO</name>
<sequence length="185" mass="21054">MSKARTSKKRNDFFDYFQRSSFAILLLSETGQPTIDEIALWETELLHRGCQGLFSEFAYTGIIWKNNAHLGEPLARNRFSRTLTEPHQLRCTDVVFSLDNVPTHFMAVYAPTDPVRRAPFFTSLIEALPALRYRQHLWGGDWNCVHSPELDAAHLPVSQDHTSALLETLFNTLQAGDTFRLSGLS</sequence>
<reference evidence="2" key="1">
    <citation type="journal article" date="2024" name="Front. Bioeng. Biotechnol.">
        <title>Genome-scale model development and genomic sequencing of the oleaginous clade Lipomyces.</title>
        <authorList>
            <person name="Czajka J.J."/>
            <person name="Han Y."/>
            <person name="Kim J."/>
            <person name="Mondo S.J."/>
            <person name="Hofstad B.A."/>
            <person name="Robles A."/>
            <person name="Haridas S."/>
            <person name="Riley R."/>
            <person name="LaButti K."/>
            <person name="Pangilinan J."/>
            <person name="Andreopoulos W."/>
            <person name="Lipzen A."/>
            <person name="Yan J."/>
            <person name="Wang M."/>
            <person name="Ng V."/>
            <person name="Grigoriev I.V."/>
            <person name="Spatafora J.W."/>
            <person name="Magnuson J.K."/>
            <person name="Baker S.E."/>
            <person name="Pomraning K.R."/>
        </authorList>
    </citation>
    <scope>NUCLEOTIDE SEQUENCE [LARGE SCALE GENOMIC DNA]</scope>
    <source>
        <strain evidence="2">CBS 10300</strain>
    </source>
</reference>
<organism evidence="1 2">
    <name type="scientific">Lipomyces orientalis</name>
    <dbReference type="NCBI Taxonomy" id="1233043"/>
    <lineage>
        <taxon>Eukaryota</taxon>
        <taxon>Fungi</taxon>
        <taxon>Dikarya</taxon>
        <taxon>Ascomycota</taxon>
        <taxon>Saccharomycotina</taxon>
        <taxon>Lipomycetes</taxon>
        <taxon>Lipomycetales</taxon>
        <taxon>Lipomycetaceae</taxon>
        <taxon>Lipomyces</taxon>
    </lineage>
</organism>
<evidence type="ECO:0000313" key="2">
    <source>
        <dbReference type="Proteomes" id="UP001489719"/>
    </source>
</evidence>
<protein>
    <submittedName>
        <fullName evidence="1">Uncharacterized protein</fullName>
    </submittedName>
</protein>
<proteinExistence type="predicted"/>
<gene>
    <name evidence="1" type="ORF">V1517DRAFT_315946</name>
</gene>
<dbReference type="Proteomes" id="UP001489719">
    <property type="component" value="Unassembled WGS sequence"/>
</dbReference>